<organism evidence="1 2">
    <name type="scientific">Tanacetum coccineum</name>
    <dbReference type="NCBI Taxonomy" id="301880"/>
    <lineage>
        <taxon>Eukaryota</taxon>
        <taxon>Viridiplantae</taxon>
        <taxon>Streptophyta</taxon>
        <taxon>Embryophyta</taxon>
        <taxon>Tracheophyta</taxon>
        <taxon>Spermatophyta</taxon>
        <taxon>Magnoliopsida</taxon>
        <taxon>eudicotyledons</taxon>
        <taxon>Gunneridae</taxon>
        <taxon>Pentapetalae</taxon>
        <taxon>asterids</taxon>
        <taxon>campanulids</taxon>
        <taxon>Asterales</taxon>
        <taxon>Asteraceae</taxon>
        <taxon>Asteroideae</taxon>
        <taxon>Anthemideae</taxon>
        <taxon>Anthemidinae</taxon>
        <taxon>Tanacetum</taxon>
    </lineage>
</organism>
<gene>
    <name evidence="1" type="ORF">Tco_0705334</name>
</gene>
<reference evidence="1" key="1">
    <citation type="journal article" date="2022" name="Int. J. Mol. Sci.">
        <title>Draft Genome of Tanacetum Coccineum: Genomic Comparison of Closely Related Tanacetum-Family Plants.</title>
        <authorList>
            <person name="Yamashiro T."/>
            <person name="Shiraishi A."/>
            <person name="Nakayama K."/>
            <person name="Satake H."/>
        </authorList>
    </citation>
    <scope>NUCLEOTIDE SEQUENCE</scope>
</reference>
<accession>A0ABQ4Y4B8</accession>
<evidence type="ECO:0000313" key="1">
    <source>
        <dbReference type="EMBL" id="GJS72493.1"/>
    </source>
</evidence>
<keyword evidence="2" id="KW-1185">Reference proteome</keyword>
<dbReference type="EMBL" id="BQNB010010083">
    <property type="protein sequence ID" value="GJS72493.1"/>
    <property type="molecule type" value="Genomic_DNA"/>
</dbReference>
<protein>
    <submittedName>
        <fullName evidence="1">Uncharacterized protein</fullName>
    </submittedName>
</protein>
<sequence length="109" mass="12148">MDVLESCVKSSLLSNESLSSQTIGVNAIAQSLVPKAQFNLQLSSKEKSDRAKVLLTCEHQDDNFFKSVSYRIEALCIASFEEEKDSIRTVGAQILSKKPELSKFKTVYK</sequence>
<dbReference type="Proteomes" id="UP001151760">
    <property type="component" value="Unassembled WGS sequence"/>
</dbReference>
<name>A0ABQ4Y4B8_9ASTR</name>
<comment type="caution">
    <text evidence="1">The sequence shown here is derived from an EMBL/GenBank/DDBJ whole genome shotgun (WGS) entry which is preliminary data.</text>
</comment>
<reference evidence="1" key="2">
    <citation type="submission" date="2022-01" db="EMBL/GenBank/DDBJ databases">
        <authorList>
            <person name="Yamashiro T."/>
            <person name="Shiraishi A."/>
            <person name="Satake H."/>
            <person name="Nakayama K."/>
        </authorList>
    </citation>
    <scope>NUCLEOTIDE SEQUENCE</scope>
</reference>
<proteinExistence type="predicted"/>
<evidence type="ECO:0000313" key="2">
    <source>
        <dbReference type="Proteomes" id="UP001151760"/>
    </source>
</evidence>